<dbReference type="AlphaFoldDB" id="A0A7C9RAZ3"/>
<keyword evidence="14" id="KW-1185">Reference proteome</keyword>
<keyword evidence="10" id="KW-0170">Cobalt</keyword>
<dbReference type="GO" id="GO:0009014">
    <property type="term" value="F:succinyl-diaminopimelate desuccinylase activity"/>
    <property type="evidence" value="ECO:0007669"/>
    <property type="project" value="UniProtKB-EC"/>
</dbReference>
<dbReference type="InterPro" id="IPR010182">
    <property type="entry name" value="ArgE/DapE"/>
</dbReference>
<comment type="pathway">
    <text evidence="3">Amino-acid biosynthesis; L-lysine biosynthesis via DAP pathway; LL-2,6-diaminopimelate from (S)-tetrahydrodipicolinate (succinylase route): step 3/3.</text>
</comment>
<dbReference type="InterPro" id="IPR036264">
    <property type="entry name" value="Bact_exopeptidase_dim_dom"/>
</dbReference>
<gene>
    <name evidence="13" type="ORF">G6N74_23715</name>
</gene>
<evidence type="ECO:0000256" key="1">
    <source>
        <dbReference type="ARBA" id="ARBA00001941"/>
    </source>
</evidence>
<evidence type="ECO:0000256" key="9">
    <source>
        <dbReference type="ARBA" id="ARBA00022833"/>
    </source>
</evidence>
<evidence type="ECO:0000256" key="7">
    <source>
        <dbReference type="ARBA" id="ARBA00022723"/>
    </source>
</evidence>
<dbReference type="InterPro" id="IPR001261">
    <property type="entry name" value="ArgE/DapE_CS"/>
</dbReference>
<dbReference type="NCBIfam" id="TIGR01910">
    <property type="entry name" value="DapE-ArgE"/>
    <property type="match status" value="1"/>
</dbReference>
<name>A0A7C9RAZ3_9HYPH</name>
<comment type="similarity">
    <text evidence="4">Belongs to the peptidase M20A family.</text>
</comment>
<evidence type="ECO:0000256" key="3">
    <source>
        <dbReference type="ARBA" id="ARBA00005130"/>
    </source>
</evidence>
<dbReference type="PANTHER" id="PTHR43808">
    <property type="entry name" value="ACETYLORNITHINE DEACETYLASE"/>
    <property type="match status" value="1"/>
</dbReference>
<accession>A0A7C9RAZ3</accession>
<comment type="catalytic activity">
    <reaction evidence="11">
        <text>N-succinyl-(2S,6S)-2,6-diaminopimelate + H2O = (2S,6S)-2,6-diaminopimelate + succinate</text>
        <dbReference type="Rhea" id="RHEA:22608"/>
        <dbReference type="ChEBI" id="CHEBI:15377"/>
        <dbReference type="ChEBI" id="CHEBI:30031"/>
        <dbReference type="ChEBI" id="CHEBI:57609"/>
        <dbReference type="ChEBI" id="CHEBI:58087"/>
        <dbReference type="EC" id="3.5.1.18"/>
    </reaction>
</comment>
<dbReference type="Pfam" id="PF07687">
    <property type="entry name" value="M20_dimer"/>
    <property type="match status" value="1"/>
</dbReference>
<comment type="caution">
    <text evidence="13">The sequence shown here is derived from an EMBL/GenBank/DDBJ whole genome shotgun (WGS) entry which is preliminary data.</text>
</comment>
<evidence type="ECO:0000256" key="6">
    <source>
        <dbReference type="ARBA" id="ARBA00016853"/>
    </source>
</evidence>
<protein>
    <recommendedName>
        <fullName evidence="6">Probable succinyl-diaminopimelate desuccinylase</fullName>
        <ecNumber evidence="5">3.5.1.18</ecNumber>
    </recommendedName>
</protein>
<dbReference type="GO" id="GO:0009089">
    <property type="term" value="P:lysine biosynthetic process via diaminopimelate"/>
    <property type="evidence" value="ECO:0007669"/>
    <property type="project" value="UniProtKB-UniPathway"/>
</dbReference>
<keyword evidence="7" id="KW-0479">Metal-binding</keyword>
<evidence type="ECO:0000256" key="2">
    <source>
        <dbReference type="ARBA" id="ARBA00001947"/>
    </source>
</evidence>
<dbReference type="Proteomes" id="UP000481252">
    <property type="component" value="Unassembled WGS sequence"/>
</dbReference>
<dbReference type="Gene3D" id="3.30.70.360">
    <property type="match status" value="1"/>
</dbReference>
<comment type="cofactor">
    <cofactor evidence="2">
        <name>Zn(2+)</name>
        <dbReference type="ChEBI" id="CHEBI:29105"/>
    </cofactor>
</comment>
<evidence type="ECO:0000256" key="4">
    <source>
        <dbReference type="ARBA" id="ARBA00006247"/>
    </source>
</evidence>
<dbReference type="SUPFAM" id="SSF53187">
    <property type="entry name" value="Zn-dependent exopeptidases"/>
    <property type="match status" value="1"/>
</dbReference>
<sequence length="427" mass="45743">MDDTARQRILDAVDAAFDAQVDFLASLVRCASQRGAETGVQDIVEAALRDRGYHVDRFLIDPDLVGKHPAFSPVTVPYDKMANVVGVRKAGTPKGRSLALNAHVDVVPTGDPVRWEFPPYDAVKRGDWLYGRGAGDMKAGLTAALFALDAIRAAGFELTADVQLQSVVEEEITGNGAAMALVKGYVADAILIPEPTDEKLVRANSGVNKFAITVEGVPAHPREIDQGISAIDAAVRLIGHLRKLEAKWNEERPSKPFFDDVENPAALTIGTIVGGEWIASVPSSCRFEGRIGFYPGDDPQRRAREFEAFVADAVAGDPGFRNCPPPRVEWVGVMHAGYALEPGSDAEAMLALAHQAARDGSGSLEAYVMACYLDAAVFAVHGNIPSLVYGPVAENIHAVDERVSLSSLKRVTKTIALFAAGWCGIRS</sequence>
<dbReference type="InterPro" id="IPR050072">
    <property type="entry name" value="Peptidase_M20A"/>
</dbReference>
<evidence type="ECO:0000256" key="8">
    <source>
        <dbReference type="ARBA" id="ARBA00022801"/>
    </source>
</evidence>
<organism evidence="13 14">
    <name type="scientific">Mesorhizobium zhangyense</name>
    <dbReference type="NCBI Taxonomy" id="1776730"/>
    <lineage>
        <taxon>Bacteria</taxon>
        <taxon>Pseudomonadati</taxon>
        <taxon>Pseudomonadota</taxon>
        <taxon>Alphaproteobacteria</taxon>
        <taxon>Hyphomicrobiales</taxon>
        <taxon>Phyllobacteriaceae</taxon>
        <taxon>Mesorhizobium</taxon>
    </lineage>
</organism>
<dbReference type="Gene3D" id="3.40.630.10">
    <property type="entry name" value="Zn peptidases"/>
    <property type="match status" value="1"/>
</dbReference>
<dbReference type="Pfam" id="PF01546">
    <property type="entry name" value="Peptidase_M20"/>
    <property type="match status" value="1"/>
</dbReference>
<dbReference type="EC" id="3.5.1.18" evidence="5"/>
<evidence type="ECO:0000256" key="5">
    <source>
        <dbReference type="ARBA" id="ARBA00011921"/>
    </source>
</evidence>
<dbReference type="NCBIfam" id="NF005306">
    <property type="entry name" value="PRK06837.1"/>
    <property type="match status" value="1"/>
</dbReference>
<dbReference type="GO" id="GO:0046872">
    <property type="term" value="F:metal ion binding"/>
    <property type="evidence" value="ECO:0007669"/>
    <property type="project" value="UniProtKB-KW"/>
</dbReference>
<keyword evidence="8" id="KW-0378">Hydrolase</keyword>
<dbReference type="EMBL" id="JAAKZG010000013">
    <property type="protein sequence ID" value="NGN44079.1"/>
    <property type="molecule type" value="Genomic_DNA"/>
</dbReference>
<evidence type="ECO:0000256" key="10">
    <source>
        <dbReference type="ARBA" id="ARBA00023285"/>
    </source>
</evidence>
<keyword evidence="9" id="KW-0862">Zinc</keyword>
<dbReference type="InterPro" id="IPR011650">
    <property type="entry name" value="Peptidase_M20_dimer"/>
</dbReference>
<comment type="cofactor">
    <cofactor evidence="1">
        <name>Co(2+)</name>
        <dbReference type="ChEBI" id="CHEBI:48828"/>
    </cofactor>
</comment>
<dbReference type="PROSITE" id="PS00758">
    <property type="entry name" value="ARGE_DAPE_CPG2_1"/>
    <property type="match status" value="1"/>
</dbReference>
<dbReference type="PANTHER" id="PTHR43808:SF25">
    <property type="entry name" value="PEPTIDASE M20 DIMERISATION DOMAIN-CONTAINING PROTEIN"/>
    <property type="match status" value="1"/>
</dbReference>
<dbReference type="InterPro" id="IPR002933">
    <property type="entry name" value="Peptidase_M20"/>
</dbReference>
<evidence type="ECO:0000259" key="12">
    <source>
        <dbReference type="Pfam" id="PF07687"/>
    </source>
</evidence>
<evidence type="ECO:0000313" key="13">
    <source>
        <dbReference type="EMBL" id="NGN44079.1"/>
    </source>
</evidence>
<feature type="domain" description="Peptidase M20 dimerisation" evidence="12">
    <location>
        <begin position="203"/>
        <end position="314"/>
    </location>
</feature>
<dbReference type="SUPFAM" id="SSF55031">
    <property type="entry name" value="Bacterial exopeptidase dimerisation domain"/>
    <property type="match status" value="1"/>
</dbReference>
<evidence type="ECO:0000256" key="11">
    <source>
        <dbReference type="ARBA" id="ARBA00051301"/>
    </source>
</evidence>
<dbReference type="UniPathway" id="UPA00034">
    <property type="reaction ID" value="UER00021"/>
</dbReference>
<evidence type="ECO:0000313" key="14">
    <source>
        <dbReference type="Proteomes" id="UP000481252"/>
    </source>
</evidence>
<proteinExistence type="inferred from homology"/>
<reference evidence="13 14" key="1">
    <citation type="submission" date="2020-02" db="EMBL/GenBank/DDBJ databases">
        <title>Genome sequence of the type strain CGMCC 1.15528 of Mesorhizobium zhangyense.</title>
        <authorList>
            <person name="Gao J."/>
            <person name="Sun J."/>
        </authorList>
    </citation>
    <scope>NUCLEOTIDE SEQUENCE [LARGE SCALE GENOMIC DNA]</scope>
    <source>
        <strain evidence="13 14">CGMCC 1.15528</strain>
    </source>
</reference>